<keyword evidence="3" id="KW-1185">Reference proteome</keyword>
<dbReference type="Pfam" id="PF13548">
    <property type="entry name" value="DUF4126"/>
    <property type="match status" value="1"/>
</dbReference>
<evidence type="ECO:0000259" key="1">
    <source>
        <dbReference type="Pfam" id="PF13548"/>
    </source>
</evidence>
<gene>
    <name evidence="2" type="ORF">GCM10022407_20460</name>
</gene>
<organism evidence="2 3">
    <name type="scientific">Hymenobacter antarcticus</name>
    <dbReference type="NCBI Taxonomy" id="486270"/>
    <lineage>
        <taxon>Bacteria</taxon>
        <taxon>Pseudomonadati</taxon>
        <taxon>Bacteroidota</taxon>
        <taxon>Cytophagia</taxon>
        <taxon>Cytophagales</taxon>
        <taxon>Hymenobacteraceae</taxon>
        <taxon>Hymenobacter</taxon>
    </lineage>
</organism>
<accession>A0ABP7Q1E3</accession>
<name>A0ABP7Q1E3_9BACT</name>
<sequence>MSAAFFVVVSAQKFCLAFKNSPFQRAMKNSKKKNRPAKFWPVMGFATLAGMRSMSAPAFLSHYLSRQPHAGLDGSMLRFMQKPLTATALKVIAAGEMVADKLPTTPDRIAPPALLGRLLSGALVGAAWYKSRHGSALSGGIVGGLAAVASTFVSYALRTGISKQTDTPVALVGVGEDALVVAGGTALLRGVQPAHGEWRPL</sequence>
<evidence type="ECO:0000313" key="2">
    <source>
        <dbReference type="EMBL" id="GAA3974721.1"/>
    </source>
</evidence>
<dbReference type="EMBL" id="BAABDI010000012">
    <property type="protein sequence ID" value="GAA3974721.1"/>
    <property type="molecule type" value="Genomic_DNA"/>
</dbReference>
<reference evidence="3" key="1">
    <citation type="journal article" date="2019" name="Int. J. Syst. Evol. Microbiol.">
        <title>The Global Catalogue of Microorganisms (GCM) 10K type strain sequencing project: providing services to taxonomists for standard genome sequencing and annotation.</title>
        <authorList>
            <consortium name="The Broad Institute Genomics Platform"/>
            <consortium name="The Broad Institute Genome Sequencing Center for Infectious Disease"/>
            <person name="Wu L."/>
            <person name="Ma J."/>
        </authorList>
    </citation>
    <scope>NUCLEOTIDE SEQUENCE [LARGE SCALE GENOMIC DNA]</scope>
    <source>
        <strain evidence="3">JCM 17217</strain>
    </source>
</reference>
<comment type="caution">
    <text evidence="2">The sequence shown here is derived from an EMBL/GenBank/DDBJ whole genome shotgun (WGS) entry which is preliminary data.</text>
</comment>
<evidence type="ECO:0000313" key="3">
    <source>
        <dbReference type="Proteomes" id="UP001501556"/>
    </source>
</evidence>
<dbReference type="Proteomes" id="UP001501556">
    <property type="component" value="Unassembled WGS sequence"/>
</dbReference>
<dbReference type="InterPro" id="IPR025196">
    <property type="entry name" value="DUF4126"/>
</dbReference>
<proteinExistence type="predicted"/>
<feature type="domain" description="DUF4126" evidence="1">
    <location>
        <begin position="43"/>
        <end position="184"/>
    </location>
</feature>
<protein>
    <recommendedName>
        <fullName evidence="1">DUF4126 domain-containing protein</fullName>
    </recommendedName>
</protein>